<feature type="region of interest" description="Disordered" evidence="4">
    <location>
        <begin position="1"/>
        <end position="39"/>
    </location>
</feature>
<dbReference type="GO" id="GO:0006508">
    <property type="term" value="P:proteolysis"/>
    <property type="evidence" value="ECO:0007669"/>
    <property type="project" value="UniProtKB-KW"/>
</dbReference>
<dbReference type="GO" id="GO:0004190">
    <property type="term" value="F:aspartic-type endopeptidase activity"/>
    <property type="evidence" value="ECO:0007669"/>
    <property type="project" value="UniProtKB-KW"/>
</dbReference>
<dbReference type="Gene3D" id="2.40.70.10">
    <property type="entry name" value="Acid Proteases"/>
    <property type="match status" value="2"/>
</dbReference>
<dbReference type="InterPro" id="IPR033121">
    <property type="entry name" value="PEPTIDASE_A1"/>
</dbReference>
<evidence type="ECO:0000259" key="5">
    <source>
        <dbReference type="PROSITE" id="PS51767"/>
    </source>
</evidence>
<evidence type="ECO:0000256" key="4">
    <source>
        <dbReference type="SAM" id="MobiDB-lite"/>
    </source>
</evidence>
<keyword evidence="7" id="KW-1185">Reference proteome</keyword>
<proteinExistence type="inferred from homology"/>
<dbReference type="AlphaFoldDB" id="A0AAN6GIQ2"/>
<comment type="caution">
    <text evidence="6">The sequence shown here is derived from an EMBL/GenBank/DDBJ whole genome shotgun (WGS) entry which is preliminary data.</text>
</comment>
<dbReference type="PANTHER" id="PTHR47966:SF57">
    <property type="entry name" value="PEPTIDASE A1 DOMAIN-CONTAINING PROTEIN"/>
    <property type="match status" value="1"/>
</dbReference>
<reference evidence="6" key="1">
    <citation type="journal article" date="2023" name="PhytoFront">
        <title>Draft Genome Resources of Seven Strains of Tilletia horrida, Causal Agent of Kernel Smut of Rice.</title>
        <authorList>
            <person name="Khanal S."/>
            <person name="Antony Babu S."/>
            <person name="Zhou X.G."/>
        </authorList>
    </citation>
    <scope>NUCLEOTIDE SEQUENCE</scope>
    <source>
        <strain evidence="6">TX6</strain>
    </source>
</reference>
<keyword evidence="3" id="KW-0378">Hydrolase</keyword>
<dbReference type="Proteomes" id="UP001176517">
    <property type="component" value="Unassembled WGS sequence"/>
</dbReference>
<dbReference type="InterPro" id="IPR001969">
    <property type="entry name" value="Aspartic_peptidase_AS"/>
</dbReference>
<dbReference type="PRINTS" id="PR00792">
    <property type="entry name" value="PEPSIN"/>
</dbReference>
<dbReference type="PROSITE" id="PS51767">
    <property type="entry name" value="PEPTIDASE_A1"/>
    <property type="match status" value="1"/>
</dbReference>
<dbReference type="EMBL" id="JAPDMZ010000365">
    <property type="protein sequence ID" value="KAK0543408.1"/>
    <property type="molecule type" value="Genomic_DNA"/>
</dbReference>
<sequence>MTSLSLPTVDLSRGNDSLAPSATFIPGKGSEEDKPGPQDLGAAYVANLKAKYEAAAKGSGKRPTAKLPFQGAWKAGELELVDRYNEILWTGTFSVGTPPTKLDLVFDTGSSDTWAMPGTYYAGQSQTANETGSKFTVSYGDGSSASGETYTETISVAGITVHDFVFGSATICDMVDRGHQGIVGLAFQSISKFGAPPFYQAAFDQKAILKNLFGVGLWTKSARLDFGAIAEEYEKKLVYSPVDNKRGWWMTSFGITGLPDSQKGIIDTGTTLIIGPESLVTKVLTAAGCKVVFKDGQVWGKYPTDKPPKITMTFEGVNYTISDEGLSFAADPDEPGTMWAGVIGDDMGAGLDWVIGGCFLQDVYAVFDASVPRVGFAPK</sequence>
<organism evidence="6 7">
    <name type="scientific">Tilletia horrida</name>
    <dbReference type="NCBI Taxonomy" id="155126"/>
    <lineage>
        <taxon>Eukaryota</taxon>
        <taxon>Fungi</taxon>
        <taxon>Dikarya</taxon>
        <taxon>Basidiomycota</taxon>
        <taxon>Ustilaginomycotina</taxon>
        <taxon>Exobasidiomycetes</taxon>
        <taxon>Tilletiales</taxon>
        <taxon>Tilletiaceae</taxon>
        <taxon>Tilletia</taxon>
    </lineage>
</organism>
<dbReference type="InterPro" id="IPR034164">
    <property type="entry name" value="Pepsin-like_dom"/>
</dbReference>
<dbReference type="PROSITE" id="PS00141">
    <property type="entry name" value="ASP_PROTEASE"/>
    <property type="match status" value="1"/>
</dbReference>
<dbReference type="InterPro" id="IPR021109">
    <property type="entry name" value="Peptidase_aspartic_dom_sf"/>
</dbReference>
<comment type="similarity">
    <text evidence="1 3">Belongs to the peptidase A1 family.</text>
</comment>
<dbReference type="CDD" id="cd05471">
    <property type="entry name" value="pepsin_like"/>
    <property type="match status" value="1"/>
</dbReference>
<evidence type="ECO:0000256" key="1">
    <source>
        <dbReference type="ARBA" id="ARBA00007447"/>
    </source>
</evidence>
<feature type="domain" description="Peptidase A1" evidence="5">
    <location>
        <begin position="89"/>
        <end position="377"/>
    </location>
</feature>
<dbReference type="SUPFAM" id="SSF50630">
    <property type="entry name" value="Acid proteases"/>
    <property type="match status" value="1"/>
</dbReference>
<keyword evidence="2 3" id="KW-0064">Aspartyl protease</keyword>
<protein>
    <recommendedName>
        <fullName evidence="5">Peptidase A1 domain-containing protein</fullName>
    </recommendedName>
</protein>
<evidence type="ECO:0000256" key="3">
    <source>
        <dbReference type="RuleBase" id="RU000454"/>
    </source>
</evidence>
<gene>
    <name evidence="6" type="ORF">OC846_006425</name>
</gene>
<dbReference type="PANTHER" id="PTHR47966">
    <property type="entry name" value="BETA-SITE APP-CLEAVING ENZYME, ISOFORM A-RELATED"/>
    <property type="match status" value="1"/>
</dbReference>
<evidence type="ECO:0000256" key="2">
    <source>
        <dbReference type="ARBA" id="ARBA00022750"/>
    </source>
</evidence>
<evidence type="ECO:0000313" key="7">
    <source>
        <dbReference type="Proteomes" id="UP001176517"/>
    </source>
</evidence>
<accession>A0AAN6GIQ2</accession>
<evidence type="ECO:0000313" key="6">
    <source>
        <dbReference type="EMBL" id="KAK0543408.1"/>
    </source>
</evidence>
<dbReference type="InterPro" id="IPR001461">
    <property type="entry name" value="Aspartic_peptidase_A1"/>
</dbReference>
<name>A0AAN6GIQ2_9BASI</name>
<keyword evidence="3" id="KW-0645">Protease</keyword>
<dbReference type="Pfam" id="PF00026">
    <property type="entry name" value="Asp"/>
    <property type="match status" value="1"/>
</dbReference>